<reference evidence="3" key="1">
    <citation type="submission" date="2019-02" db="EMBL/GenBank/DDBJ databases">
        <title>FDA dAtabase for Regulatory Grade micrObial Sequences (FDA-ARGOS): Supporting development and validation of Infectious Disease Dx tests.</title>
        <authorList>
            <person name="Duncan R."/>
            <person name="Fisher C."/>
            <person name="Tallon L."/>
            <person name="Sadzewicz L."/>
            <person name="Sengamalay N."/>
            <person name="Ott S."/>
            <person name="Godinez A."/>
            <person name="Nagaraj S."/>
            <person name="Vavikolanu K."/>
            <person name="Nadendla S."/>
            <person name="Aluvathingal J."/>
            <person name="Sichtig H."/>
        </authorList>
    </citation>
    <scope>NUCLEOTIDE SEQUENCE [LARGE SCALE GENOMIC DNA]</scope>
    <source>
        <strain evidence="3">FDAARGOS_361</strain>
    </source>
</reference>
<dbReference type="VEuPathDB" id="TriTrypDB:LdBPK_261050.1"/>
<feature type="compositionally biased region" description="Polar residues" evidence="1">
    <location>
        <begin position="1044"/>
        <end position="1054"/>
    </location>
</feature>
<gene>
    <name evidence="2" type="ORF">CGC21_31870</name>
</gene>
<feature type="region of interest" description="Disordered" evidence="1">
    <location>
        <begin position="819"/>
        <end position="838"/>
    </location>
</feature>
<feature type="region of interest" description="Disordered" evidence="1">
    <location>
        <begin position="447"/>
        <end position="530"/>
    </location>
</feature>
<name>A0A504WZ28_LEIDO</name>
<dbReference type="VEuPathDB" id="TriTrypDB:LdCL_260016200"/>
<sequence>MAVSDVHGAVAPPRTSCSTEEKERGLLRYFSRGRCLYDTVPLQSASFALQRASCTQAQRVPLVTLFPAPSPSESAASLSTSAAACPTAESPGFIGVQPPASRPIGKSVTTAEGPVPVAPPSASSPLSRDLSSNLFSSYELQERQHSDWLQFRLLSARFSSASDSNKFYGAAEMPLRDVCADMAEIWDTTCTAWEEAMRAWSGAARSGSAGFSRRHSACFLVCYVQTQQKVAVGMSVQRIAAQVCELARANYASQLFRVVPIFIGVRAQAMLCMDATACSSLAADVEPTVAARTTETVTYATGGLYTLAETVQCITRLDPHAFDPRGSSDALPHVGPSRAAPELLCTLEPQVFLLSDSWLHVRSVADLYGDDSLNNPASDSRATSAAAPPASEQGRNRHARGATSFVPESTRRNVHVVPAVVADRLSRKEERAIARYIWCDMQRRVSGRRTAETLQPSPSSTSIEPSCSDTQQHHSRPLRQHHVSAGKHDRDEGPPSSTPVALLRRQDSSTASAPPRQKNSPHALWRARAPRQMPAAAASLLPCISSASPLARSTSSHLQRPLGGPRAVPPRSGGGAAGAALRGSTTVHGQRNDDNADETSNHYDGEYDRLVFSPIHPSRAGLAASPDISTEDRGDGADSTVAPDSLVLENSEHRYSESFSLGSPRDPPSRGFITASQAAAALERLPELSISPRRSAASSAVTAPISAQAAAVLTFSSSCRPCSKTATLPTADAVALQPDAWWSTLDGTLSATSTLLNDGSQRIHHVAKTPPPASLHPLLAPSLNDTLGRADRAAIVLSMRLSHQASSATGETVAPGVFRAKDGSAGSGGSSAGRSTKSEEATAAAVAALAMRLSRATAGGSLAGGLSGAASTRLSDASRGSVVQNTLQGLRDALRLTQSSAEELDISAPHIASRWLDAPEEGHEPLSSSDVRSKPAPTRTTRASRAHRQAAEEVAHPHGAQEGGAGVIKRGGGTQRGRGASMRTYVDDTDCAPAPAAALLPSARALSQSAPLLEGAAEGRVGAVMQGLHPASFVTDTRAHNTRTSSVGFTTDSNAGAREGAGARTGDQDGCARAASHALSPPSHPHAVADIAVVAELPRSCPWQQECLTLETMKRRYGAQSAVHTRRRSQCNHNHRRSEGPPAADHSPRSSYAEALALLASPVASSVPTSDFSVASLTSSIFRRELGEGEAARHMLATHRWRLASPREAVSSASGHAAQRSPLRSRRGTGATQVHLPYSTTSKEAAAKAYWEEQLRLYSSHLATPSTLLSNESFAAEQGLIDVDSLFRDTQRHTAGASMSLVRCAAASGAGAASSSVSGAAATTRKVPASKPVAETAPRLNALDRALQARAALLRRHVQERPAWKRQLHQVRQWCDRTQVMVRFDNGVCVEQMAAGPSHRTVARQHQRQSQQRAMKVGSWTGSMDAQVGSGTSGVDLGDDAGWQHFVYADDPTTAHDAVMKQAAEEEHEVQRQNVLQQYRERRHLSLLVESSMGGPRGGPVASPEQSVESGRAAAHATCRGSFGHHAESRRAAQKLSPRTADAGRERLRIMSPLNGLGTKPELLPEHQRSSHLAMSATDDLASKEASATLGHVSPSSIQQPLVPMHANLCARLETWGTDIADDEEALPCGGSTAEDTTDLPPAAAAGAACDGNALPPAWQGAWRGSLPPRRRSTLLSDHSEESVRSRLVADVMGEPKISVQGTTERRNFASPLVHLQRTSLSQSGPATLTGAERDLLSFVLTCASGGGDAEHLSVLLSLCHGHGRKSTAVECRLHSTASAAGLAGTQLPPALVALRTMLDQWSQAPICDGAALDAAVAQESAGCGAVATRERHVSAKELPFSAPCDLEEAVIMQEAAGVRRGAVADAGSPRVDHELGKAKGPATAPTSESTPPPSWNALVTALLSGYSALDLSFLRQLHLLLWEYKAKEHGGMRITASDAPEGEARMTASTNLRSSDSSLRILSTVVVDAADLLDAIAATALLRWLCDASRQSPTSSWAELVARLPETCAQDWQNALARCIEAASSGAHSHENVSARVSFVSSESLRSRASLRAGLTAATAPSSYAGKLESFLCDTASALESAAWRQHRLHSVLHRASLHAEQDRRTAISSAATGAAAVASLAVDNTFGAVSAAFPCVGDTPYLPGDEARARYPLDMRNLYLLSALAVEDVDARIVPQLREARVQYADALRAAADAATLVSAPFNPSVPNVSSMAFSRPTASLPLALQQRVHLDRLFQIEQRFFSFLWTLWNSEQSVFAFNQHVAPFNAFTAAEQRCWGPLYRSSLKVAYFVCEELAEKGMENVSAELLPFVSIVAAFAGCRGGHRELLSKLKTIMLELTERAKKVQVPLESLSWQGKRSQVLEEAIAASKVASRRAGAVVSCLTTEADVVSLPLAELATPALRLIHVLPLSPPPHDL</sequence>
<dbReference type="VEuPathDB" id="TriTrypDB:LDHU3_26.1330"/>
<dbReference type="VEuPathDB" id="TriTrypDB:LDHU3_26.1340"/>
<evidence type="ECO:0000313" key="2">
    <source>
        <dbReference type="EMBL" id="TPP41143.1"/>
    </source>
</evidence>
<feature type="compositionally biased region" description="Basic residues" evidence="1">
    <location>
        <begin position="1124"/>
        <end position="1136"/>
    </location>
</feature>
<feature type="compositionally biased region" description="Low complexity" evidence="1">
    <location>
        <begin position="1055"/>
        <end position="1065"/>
    </location>
</feature>
<feature type="region of interest" description="Disordered" evidence="1">
    <location>
        <begin position="861"/>
        <end position="881"/>
    </location>
</feature>
<feature type="compositionally biased region" description="Gly residues" evidence="1">
    <location>
        <begin position="961"/>
        <end position="976"/>
    </location>
</feature>
<feature type="region of interest" description="Disordered" evidence="1">
    <location>
        <begin position="92"/>
        <end position="125"/>
    </location>
</feature>
<feature type="compositionally biased region" description="Low complexity" evidence="1">
    <location>
        <begin position="376"/>
        <end position="391"/>
    </location>
</feature>
<feature type="region of interest" description="Disordered" evidence="1">
    <location>
        <begin position="1866"/>
        <end position="1894"/>
    </location>
</feature>
<evidence type="ECO:0000313" key="3">
    <source>
        <dbReference type="Proteomes" id="UP000318447"/>
    </source>
</evidence>
<feature type="region of interest" description="Disordered" evidence="1">
    <location>
        <begin position="618"/>
        <end position="649"/>
    </location>
</feature>
<feature type="region of interest" description="Disordered" evidence="1">
    <location>
        <begin position="920"/>
        <end position="980"/>
    </location>
</feature>
<feature type="region of interest" description="Disordered" evidence="1">
    <location>
        <begin position="1044"/>
        <end position="1084"/>
    </location>
</feature>
<feature type="compositionally biased region" description="Basic and acidic residues" evidence="1">
    <location>
        <begin position="590"/>
        <end position="603"/>
    </location>
</feature>
<organism evidence="2 3">
    <name type="scientific">Leishmania donovani</name>
    <dbReference type="NCBI Taxonomy" id="5661"/>
    <lineage>
        <taxon>Eukaryota</taxon>
        <taxon>Discoba</taxon>
        <taxon>Euglenozoa</taxon>
        <taxon>Kinetoplastea</taxon>
        <taxon>Metakinetoplastina</taxon>
        <taxon>Trypanosomatida</taxon>
        <taxon>Trypanosomatidae</taxon>
        <taxon>Leishmaniinae</taxon>
        <taxon>Leishmania</taxon>
    </lineage>
</organism>
<feature type="region of interest" description="Disordered" evidence="1">
    <location>
        <begin position="1119"/>
        <end position="1150"/>
    </location>
</feature>
<evidence type="ECO:0000256" key="1">
    <source>
        <dbReference type="SAM" id="MobiDB-lite"/>
    </source>
</evidence>
<accession>A0A504WZ28</accession>
<protein>
    <submittedName>
        <fullName evidence="2">Uncharacterized protein</fullName>
    </submittedName>
</protein>
<comment type="caution">
    <text evidence="2">The sequence shown here is derived from an EMBL/GenBank/DDBJ whole genome shotgun (WGS) entry which is preliminary data.</text>
</comment>
<dbReference type="VEuPathDB" id="TriTrypDB:LdCL_260016100"/>
<proteinExistence type="predicted"/>
<feature type="compositionally biased region" description="Polar residues" evidence="1">
    <location>
        <begin position="508"/>
        <end position="520"/>
    </location>
</feature>
<dbReference type="VEuPathDB" id="TriTrypDB:LdBPK_261060.1"/>
<feature type="region of interest" description="Disordered" evidence="1">
    <location>
        <begin position="1207"/>
        <end position="1234"/>
    </location>
</feature>
<feature type="region of interest" description="Disordered" evidence="1">
    <location>
        <begin position="552"/>
        <end position="603"/>
    </location>
</feature>
<feature type="compositionally biased region" description="Low complexity" evidence="1">
    <location>
        <begin position="456"/>
        <end position="468"/>
    </location>
</feature>
<dbReference type="EMBL" id="RHLC01000017">
    <property type="protein sequence ID" value="TPP41143.1"/>
    <property type="molecule type" value="Genomic_DNA"/>
</dbReference>
<feature type="region of interest" description="Disordered" evidence="1">
    <location>
        <begin position="375"/>
        <end position="407"/>
    </location>
</feature>
<dbReference type="Proteomes" id="UP000318447">
    <property type="component" value="Unassembled WGS sequence"/>
</dbReference>
<feature type="compositionally biased region" description="Basic residues" evidence="1">
    <location>
        <begin position="473"/>
        <end position="485"/>
    </location>
</feature>
<feature type="region of interest" description="Disordered" evidence="1">
    <location>
        <begin position="1490"/>
        <end position="1509"/>
    </location>
</feature>